<evidence type="ECO:0008006" key="4">
    <source>
        <dbReference type="Google" id="ProtNLM"/>
    </source>
</evidence>
<evidence type="ECO:0000256" key="1">
    <source>
        <dbReference type="SAM" id="SignalP"/>
    </source>
</evidence>
<keyword evidence="1" id="KW-0732">Signal</keyword>
<dbReference type="EMBL" id="FMTS01000002">
    <property type="protein sequence ID" value="SCW55338.1"/>
    <property type="molecule type" value="Genomic_DNA"/>
</dbReference>
<reference evidence="3" key="1">
    <citation type="submission" date="2016-10" db="EMBL/GenBank/DDBJ databases">
        <authorList>
            <person name="Varghese N."/>
            <person name="Submissions S."/>
        </authorList>
    </citation>
    <scope>NUCLEOTIDE SEQUENCE [LARGE SCALE GENOMIC DNA]</scope>
    <source>
        <strain evidence="3">CGMCC 1.3431</strain>
    </source>
</reference>
<evidence type="ECO:0000313" key="2">
    <source>
        <dbReference type="EMBL" id="SCW55338.1"/>
    </source>
</evidence>
<dbReference type="STRING" id="260084.SAMN02927928_1853"/>
<dbReference type="PROSITE" id="PS51257">
    <property type="entry name" value="PROKAR_LIPOPROTEIN"/>
    <property type="match status" value="1"/>
</dbReference>
<gene>
    <name evidence="2" type="ORF">SAMN02927928_1853</name>
</gene>
<dbReference type="Proteomes" id="UP000199150">
    <property type="component" value="Unassembled WGS sequence"/>
</dbReference>
<dbReference type="AlphaFoldDB" id="A0A1G4REP3"/>
<sequence length="149" mass="15861">MRRIAGLALIALLALSACDKPKPAATPAAQGTSLPASQTAFLAIPRTGSASDDFCTKFKTFDRFENWQGRVQDLRISTLDGTADLEINIGQGIRLEAIVAKNGPVYPSLLKLGLGQAIIVSGQFTHANNDADCLYYRGPFGVHLTGLKS</sequence>
<dbReference type="RefSeq" id="WP_090646772.1">
    <property type="nucleotide sequence ID" value="NZ_CBCRYE010000004.1"/>
</dbReference>
<organism evidence="2 3">
    <name type="scientific">Asticcacaulis taihuensis</name>
    <dbReference type="NCBI Taxonomy" id="260084"/>
    <lineage>
        <taxon>Bacteria</taxon>
        <taxon>Pseudomonadati</taxon>
        <taxon>Pseudomonadota</taxon>
        <taxon>Alphaproteobacteria</taxon>
        <taxon>Caulobacterales</taxon>
        <taxon>Caulobacteraceae</taxon>
        <taxon>Asticcacaulis</taxon>
    </lineage>
</organism>
<dbReference type="OrthoDB" id="7173708at2"/>
<proteinExistence type="predicted"/>
<accession>A0A1G4REP3</accession>
<evidence type="ECO:0000313" key="3">
    <source>
        <dbReference type="Proteomes" id="UP000199150"/>
    </source>
</evidence>
<protein>
    <recommendedName>
        <fullName evidence="4">Lipoprotein</fullName>
    </recommendedName>
</protein>
<keyword evidence="3" id="KW-1185">Reference proteome</keyword>
<name>A0A1G4REP3_9CAUL</name>
<feature type="chain" id="PRO_5011590984" description="Lipoprotein" evidence="1">
    <location>
        <begin position="20"/>
        <end position="149"/>
    </location>
</feature>
<feature type="signal peptide" evidence="1">
    <location>
        <begin position="1"/>
        <end position="19"/>
    </location>
</feature>